<comment type="subcellular location">
    <subcellularLocation>
        <location evidence="2">Cell membrane</location>
        <topology evidence="2">Multi-pass membrane protein</topology>
    </subcellularLocation>
</comment>
<dbReference type="Gene3D" id="1.20.950.20">
    <property type="entry name" value="Transmembrane di-heme cytochromes, Chain C"/>
    <property type="match status" value="1"/>
</dbReference>
<feature type="transmembrane region" description="Helical" evidence="13">
    <location>
        <begin position="16"/>
        <end position="38"/>
    </location>
</feature>
<comment type="cofactor">
    <cofactor evidence="1">
        <name>heme b</name>
        <dbReference type="ChEBI" id="CHEBI:60344"/>
    </cofactor>
</comment>
<evidence type="ECO:0000256" key="4">
    <source>
        <dbReference type="ARBA" id="ARBA00022475"/>
    </source>
</evidence>
<keyword evidence="11 13" id="KW-0472">Membrane</keyword>
<dbReference type="Proteomes" id="UP000184211">
    <property type="component" value="Unassembled WGS sequence"/>
</dbReference>
<dbReference type="InterPro" id="IPR036761">
    <property type="entry name" value="TTHA0802/YceI-like_sf"/>
</dbReference>
<gene>
    <name evidence="15" type="ORF">SAMN04488044_0687</name>
</gene>
<protein>
    <submittedName>
        <fullName evidence="15">Cytochrome b561</fullName>
    </submittedName>
</protein>
<keyword evidence="8" id="KW-0249">Electron transport</keyword>
<dbReference type="SMART" id="SM00867">
    <property type="entry name" value="YceI"/>
    <property type="match status" value="1"/>
</dbReference>
<dbReference type="SUPFAM" id="SSF81342">
    <property type="entry name" value="Transmembrane di-heme cytochromes"/>
    <property type="match status" value="1"/>
</dbReference>
<evidence type="ECO:0000313" key="16">
    <source>
        <dbReference type="Proteomes" id="UP000184211"/>
    </source>
</evidence>
<reference evidence="16" key="1">
    <citation type="submission" date="2016-11" db="EMBL/GenBank/DDBJ databases">
        <authorList>
            <person name="Varghese N."/>
            <person name="Submissions S."/>
        </authorList>
    </citation>
    <scope>NUCLEOTIDE SEQUENCE [LARGE SCALE GENOMIC DNA]</scope>
    <source>
        <strain evidence="16">DSM 28223</strain>
    </source>
</reference>
<keyword evidence="7" id="KW-0479">Metal-binding</keyword>
<dbReference type="GO" id="GO:0009055">
    <property type="term" value="F:electron transfer activity"/>
    <property type="evidence" value="ECO:0007669"/>
    <property type="project" value="InterPro"/>
</dbReference>
<dbReference type="OrthoDB" id="1247465at2"/>
<evidence type="ECO:0000256" key="10">
    <source>
        <dbReference type="ARBA" id="ARBA00023004"/>
    </source>
</evidence>
<evidence type="ECO:0000256" key="12">
    <source>
        <dbReference type="ARBA" id="ARBA00037975"/>
    </source>
</evidence>
<evidence type="ECO:0000256" key="2">
    <source>
        <dbReference type="ARBA" id="ARBA00004651"/>
    </source>
</evidence>
<dbReference type="EMBL" id="FQWM01000001">
    <property type="protein sequence ID" value="SHG40802.1"/>
    <property type="molecule type" value="Genomic_DNA"/>
</dbReference>
<feature type="transmembrane region" description="Helical" evidence="13">
    <location>
        <begin position="141"/>
        <end position="163"/>
    </location>
</feature>
<name>A0A1M5JJQ9_9RHOB</name>
<keyword evidence="16" id="KW-1185">Reference proteome</keyword>
<dbReference type="GO" id="GO:0020037">
    <property type="term" value="F:heme binding"/>
    <property type="evidence" value="ECO:0007669"/>
    <property type="project" value="TreeGrafter"/>
</dbReference>
<feature type="transmembrane region" description="Helical" evidence="13">
    <location>
        <begin position="97"/>
        <end position="118"/>
    </location>
</feature>
<dbReference type="Gene3D" id="2.40.128.110">
    <property type="entry name" value="Lipid/polyisoprenoid-binding, YceI-like"/>
    <property type="match status" value="1"/>
</dbReference>
<feature type="transmembrane region" description="Helical" evidence="13">
    <location>
        <begin position="203"/>
        <end position="225"/>
    </location>
</feature>
<dbReference type="GO" id="GO:0046872">
    <property type="term" value="F:metal ion binding"/>
    <property type="evidence" value="ECO:0007669"/>
    <property type="project" value="UniProtKB-KW"/>
</dbReference>
<proteinExistence type="inferred from homology"/>
<keyword evidence="5" id="KW-0349">Heme</keyword>
<keyword evidence="10" id="KW-0408">Iron</keyword>
<dbReference type="GO" id="GO:0022904">
    <property type="term" value="P:respiratory electron transport chain"/>
    <property type="evidence" value="ECO:0007669"/>
    <property type="project" value="InterPro"/>
</dbReference>
<evidence type="ECO:0000256" key="7">
    <source>
        <dbReference type="ARBA" id="ARBA00022723"/>
    </source>
</evidence>
<comment type="similarity">
    <text evidence="12">Belongs to the cytochrome b561 family.</text>
</comment>
<organism evidence="15 16">
    <name type="scientific">Cognatishimia maritima</name>
    <dbReference type="NCBI Taxonomy" id="870908"/>
    <lineage>
        <taxon>Bacteria</taxon>
        <taxon>Pseudomonadati</taxon>
        <taxon>Pseudomonadota</taxon>
        <taxon>Alphaproteobacteria</taxon>
        <taxon>Rhodobacterales</taxon>
        <taxon>Paracoccaceae</taxon>
        <taxon>Cognatishimia</taxon>
    </lineage>
</organism>
<evidence type="ECO:0000256" key="9">
    <source>
        <dbReference type="ARBA" id="ARBA00022989"/>
    </source>
</evidence>
<evidence type="ECO:0000256" key="6">
    <source>
        <dbReference type="ARBA" id="ARBA00022692"/>
    </source>
</evidence>
<dbReference type="PANTHER" id="PTHR30529:SF1">
    <property type="entry name" value="CYTOCHROME B561 HOMOLOG 2"/>
    <property type="match status" value="1"/>
</dbReference>
<keyword evidence="4" id="KW-1003">Cell membrane</keyword>
<dbReference type="Pfam" id="PF01292">
    <property type="entry name" value="Ni_hydr_CYTB"/>
    <property type="match status" value="1"/>
</dbReference>
<evidence type="ECO:0000256" key="1">
    <source>
        <dbReference type="ARBA" id="ARBA00001970"/>
    </source>
</evidence>
<dbReference type="InterPro" id="IPR016174">
    <property type="entry name" value="Di-haem_cyt_TM"/>
</dbReference>
<feature type="domain" description="Lipid/polyisoprenoid-binding YceI-like" evidence="14">
    <location>
        <begin position="244"/>
        <end position="402"/>
    </location>
</feature>
<dbReference type="InterPro" id="IPR052168">
    <property type="entry name" value="Cytochrome_b561_oxidase"/>
</dbReference>
<dbReference type="PANTHER" id="PTHR30529">
    <property type="entry name" value="CYTOCHROME B561"/>
    <property type="match status" value="1"/>
</dbReference>
<dbReference type="STRING" id="870908.SAMN04488044_0687"/>
<evidence type="ECO:0000256" key="13">
    <source>
        <dbReference type="SAM" id="Phobius"/>
    </source>
</evidence>
<dbReference type="InterPro" id="IPR011577">
    <property type="entry name" value="Cyt_b561_bac/Ni-Hgenase"/>
</dbReference>
<evidence type="ECO:0000259" key="14">
    <source>
        <dbReference type="SMART" id="SM00867"/>
    </source>
</evidence>
<keyword evidence="6 13" id="KW-0812">Transmembrane</keyword>
<evidence type="ECO:0000256" key="3">
    <source>
        <dbReference type="ARBA" id="ARBA00022448"/>
    </source>
</evidence>
<evidence type="ECO:0000256" key="11">
    <source>
        <dbReference type="ARBA" id="ARBA00023136"/>
    </source>
</evidence>
<evidence type="ECO:0000256" key="8">
    <source>
        <dbReference type="ARBA" id="ARBA00022982"/>
    </source>
</evidence>
<evidence type="ECO:0000313" key="15">
    <source>
        <dbReference type="EMBL" id="SHG40802.1"/>
    </source>
</evidence>
<dbReference type="RefSeq" id="WP_072790524.1">
    <property type="nucleotide sequence ID" value="NZ_FQWM01000001.1"/>
</dbReference>
<dbReference type="SUPFAM" id="SSF101874">
    <property type="entry name" value="YceI-like"/>
    <property type="match status" value="1"/>
</dbReference>
<keyword evidence="9 13" id="KW-1133">Transmembrane helix</keyword>
<keyword evidence="3" id="KW-0813">Transport</keyword>
<sequence>MPITNSNAHYGSVAKLFHWLTALLILTALVLGIVAHKWPYESNDQLALKAVLFSVHKTVGILAFATALFRILWAIAQPRPALLNAEKRVEALAAETAHWLLYGSMLLVPLTGWVHHAATQGFAPILLPIGQDLPFVPKSEAVAAVASGLHFILVIVLGATILAHVGGALKHFVIDKDQTLQRMLPGKAVVSDALPHRRTAQPFVAALVIWAGALGVGGFAGSFGVHHAPGPAPETAQLAEVTSEWQVVDGTLGLQVTQFGAPVQGVFKNWTAQISFDEATAGQRHGEVQVEVAIGSLSLGSVTQQAMGDDFFDVSNFPTARFTADILRNTSQDAQYVAEGTLTLKGFAVPVTLPFAMRIAGDTAEMAGQVSLNRLDFGIGATMEDEKNLGFGVEINVNLTATRVNVNADTPNS</sequence>
<evidence type="ECO:0000256" key="5">
    <source>
        <dbReference type="ARBA" id="ARBA00022617"/>
    </source>
</evidence>
<dbReference type="Pfam" id="PF04264">
    <property type="entry name" value="YceI"/>
    <property type="match status" value="1"/>
</dbReference>
<dbReference type="GO" id="GO:0005886">
    <property type="term" value="C:plasma membrane"/>
    <property type="evidence" value="ECO:0007669"/>
    <property type="project" value="UniProtKB-SubCell"/>
</dbReference>
<dbReference type="InterPro" id="IPR007372">
    <property type="entry name" value="Lipid/polyisoprenoid-bd_YceI"/>
</dbReference>
<feature type="transmembrane region" description="Helical" evidence="13">
    <location>
        <begin position="58"/>
        <end position="76"/>
    </location>
</feature>
<dbReference type="AlphaFoldDB" id="A0A1M5JJQ9"/>
<accession>A0A1M5JJQ9</accession>